<keyword evidence="5" id="KW-1185">Reference proteome</keyword>
<protein>
    <submittedName>
        <fullName evidence="4">N-acetyltransferase</fullName>
    </submittedName>
</protein>
<dbReference type="Pfam" id="PF00583">
    <property type="entry name" value="Acetyltransf_1"/>
    <property type="match status" value="1"/>
</dbReference>
<sequence length="214" mass="23908">MGEAAYGQRTAFLWLGGLTVGPESFPQNVALRDDAVVELQPLKPGDMEDLRAFYRGLPEEDRLVLKDDVTTLEWSRRFRHRLETGEVISLVARSGSAIVGEGTLYRTFHGWTRHVGEIRVACHADYRRRGLGTTLVSTLVKLATDLGIEKIIVQVVADQLGARRTFEKLGFHKDAVLPHHVMDLNGAKHDLILMANDIPLIWAAMESMNLEVPV</sequence>
<feature type="domain" description="N-acetyltransferase" evidence="3">
    <location>
        <begin position="37"/>
        <end position="199"/>
    </location>
</feature>
<dbReference type="PANTHER" id="PTHR43877:SF1">
    <property type="entry name" value="ACETYLTRANSFERASE"/>
    <property type="match status" value="1"/>
</dbReference>
<dbReference type="PANTHER" id="PTHR43877">
    <property type="entry name" value="AMINOALKYLPHOSPHONATE N-ACETYLTRANSFERASE-RELATED-RELATED"/>
    <property type="match status" value="1"/>
</dbReference>
<dbReference type="CDD" id="cd04301">
    <property type="entry name" value="NAT_SF"/>
    <property type="match status" value="1"/>
</dbReference>
<dbReference type="InterPro" id="IPR000182">
    <property type="entry name" value="GNAT_dom"/>
</dbReference>
<dbReference type="Gene3D" id="3.40.630.30">
    <property type="match status" value="1"/>
</dbReference>
<dbReference type="Proteomes" id="UP001238179">
    <property type="component" value="Chromosome"/>
</dbReference>
<accession>A0AA48GPE3</accession>
<evidence type="ECO:0000313" key="4">
    <source>
        <dbReference type="EMBL" id="BDU73255.1"/>
    </source>
</evidence>
<evidence type="ECO:0000313" key="5">
    <source>
        <dbReference type="Proteomes" id="UP001238179"/>
    </source>
</evidence>
<dbReference type="AlphaFoldDB" id="A0AA48GPE3"/>
<name>A0AA48GPE3_9BACT</name>
<evidence type="ECO:0000256" key="1">
    <source>
        <dbReference type="ARBA" id="ARBA00022679"/>
    </source>
</evidence>
<dbReference type="SUPFAM" id="SSF55729">
    <property type="entry name" value="Acyl-CoA N-acyltransferases (Nat)"/>
    <property type="match status" value="1"/>
</dbReference>
<organism evidence="4 5">
    <name type="scientific">Mesoterricola silvestris</name>
    <dbReference type="NCBI Taxonomy" id="2927979"/>
    <lineage>
        <taxon>Bacteria</taxon>
        <taxon>Pseudomonadati</taxon>
        <taxon>Acidobacteriota</taxon>
        <taxon>Holophagae</taxon>
        <taxon>Holophagales</taxon>
        <taxon>Holophagaceae</taxon>
        <taxon>Mesoterricola</taxon>
    </lineage>
</organism>
<evidence type="ECO:0000259" key="3">
    <source>
        <dbReference type="PROSITE" id="PS51186"/>
    </source>
</evidence>
<dbReference type="GO" id="GO:0016747">
    <property type="term" value="F:acyltransferase activity, transferring groups other than amino-acyl groups"/>
    <property type="evidence" value="ECO:0007669"/>
    <property type="project" value="InterPro"/>
</dbReference>
<proteinExistence type="predicted"/>
<keyword evidence="2" id="KW-0012">Acyltransferase</keyword>
<gene>
    <name evidence="4" type="ORF">METEAL_24290</name>
</gene>
<dbReference type="KEGG" id="msil:METEAL_24290"/>
<evidence type="ECO:0000256" key="2">
    <source>
        <dbReference type="ARBA" id="ARBA00023315"/>
    </source>
</evidence>
<reference evidence="5" key="1">
    <citation type="journal article" date="2023" name="Int. J. Syst. Evol. Microbiol.">
        <title>Mesoterricola silvestris gen. nov., sp. nov., Mesoterricola sediminis sp. nov., Geothrix oryzae sp. nov., Geothrix edaphica sp. nov., Geothrix rubra sp. nov., and Geothrix limicola sp. nov., six novel members of Acidobacteriota isolated from soils.</title>
        <authorList>
            <person name="Itoh H."/>
            <person name="Sugisawa Y."/>
            <person name="Mise K."/>
            <person name="Xu Z."/>
            <person name="Kuniyasu M."/>
            <person name="Ushijima N."/>
            <person name="Kawano K."/>
            <person name="Kobayashi E."/>
            <person name="Shiratori Y."/>
            <person name="Masuda Y."/>
            <person name="Senoo K."/>
        </authorList>
    </citation>
    <scope>NUCLEOTIDE SEQUENCE [LARGE SCALE GENOMIC DNA]</scope>
    <source>
        <strain evidence="5">W79</strain>
    </source>
</reference>
<dbReference type="PROSITE" id="PS51186">
    <property type="entry name" value="GNAT"/>
    <property type="match status" value="1"/>
</dbReference>
<keyword evidence="1" id="KW-0808">Transferase</keyword>
<dbReference type="EMBL" id="AP027080">
    <property type="protein sequence ID" value="BDU73255.1"/>
    <property type="molecule type" value="Genomic_DNA"/>
</dbReference>
<dbReference type="InterPro" id="IPR050832">
    <property type="entry name" value="Bact_Acetyltransf"/>
</dbReference>
<dbReference type="InterPro" id="IPR016181">
    <property type="entry name" value="Acyl_CoA_acyltransferase"/>
</dbReference>